<keyword evidence="5" id="KW-1185">Reference proteome</keyword>
<dbReference type="Proteomes" id="UP000241899">
    <property type="component" value="Unassembled WGS sequence"/>
</dbReference>
<dbReference type="PANTHER" id="PTHR30023:SF0">
    <property type="entry name" value="PENICILLIN-SENSITIVE CARBOXYPEPTIDASE A"/>
    <property type="match status" value="1"/>
</dbReference>
<dbReference type="PROSITE" id="PS51318">
    <property type="entry name" value="TAT"/>
    <property type="match status" value="1"/>
</dbReference>
<dbReference type="GO" id="GO:0004185">
    <property type="term" value="F:serine-type carboxypeptidase activity"/>
    <property type="evidence" value="ECO:0007669"/>
    <property type="project" value="InterPro"/>
</dbReference>
<evidence type="ECO:0000313" key="5">
    <source>
        <dbReference type="Proteomes" id="UP000241899"/>
    </source>
</evidence>
<dbReference type="Gene3D" id="3.50.80.20">
    <property type="entry name" value="D-Ala-D-Ala carboxypeptidase C, peptidase S13"/>
    <property type="match status" value="1"/>
</dbReference>
<dbReference type="Gene3D" id="3.40.710.10">
    <property type="entry name" value="DD-peptidase/beta-lactamase superfamily"/>
    <property type="match status" value="2"/>
</dbReference>
<dbReference type="PANTHER" id="PTHR30023">
    <property type="entry name" value="D-ALANYL-D-ALANINE CARBOXYPEPTIDASE"/>
    <property type="match status" value="1"/>
</dbReference>
<dbReference type="InterPro" id="IPR012338">
    <property type="entry name" value="Beta-lactam/transpept-like"/>
</dbReference>
<dbReference type="EMBL" id="PZKF01000002">
    <property type="protein sequence ID" value="PTE19084.1"/>
    <property type="molecule type" value="Genomic_DNA"/>
</dbReference>
<evidence type="ECO:0000256" key="3">
    <source>
        <dbReference type="SAM" id="SignalP"/>
    </source>
</evidence>
<dbReference type="PRINTS" id="PR00922">
    <property type="entry name" value="DADACBPTASE3"/>
</dbReference>
<dbReference type="InterPro" id="IPR000667">
    <property type="entry name" value="Peptidase_S13"/>
</dbReference>
<reference evidence="4 5" key="1">
    <citation type="submission" date="2018-03" db="EMBL/GenBank/DDBJ databases">
        <title>Rhodobacter veldkampii.</title>
        <authorList>
            <person name="Meyer T.E."/>
            <person name="Miller S."/>
            <person name="Lodha T."/>
            <person name="Gandham S."/>
            <person name="Chintalapati S."/>
            <person name="Chintalapati V.R."/>
        </authorList>
    </citation>
    <scope>NUCLEOTIDE SEQUENCE [LARGE SCALE GENOMIC DNA]</scope>
    <source>
        <strain evidence="4 5">DSM 11550</strain>
    </source>
</reference>
<proteinExistence type="inferred from homology"/>
<name>A0A2T4JMG1_9RHOB</name>
<comment type="caution">
    <text evidence="4">The sequence shown here is derived from an EMBL/GenBank/DDBJ whole genome shotgun (WGS) entry which is preliminary data.</text>
</comment>
<dbReference type="GO" id="GO:0000270">
    <property type="term" value="P:peptidoglycan metabolic process"/>
    <property type="evidence" value="ECO:0007669"/>
    <property type="project" value="TreeGrafter"/>
</dbReference>
<feature type="chain" id="PRO_5015766398" evidence="3">
    <location>
        <begin position="23"/>
        <end position="500"/>
    </location>
</feature>
<evidence type="ECO:0000256" key="2">
    <source>
        <dbReference type="ARBA" id="ARBA00022801"/>
    </source>
</evidence>
<dbReference type="SUPFAM" id="SSF56601">
    <property type="entry name" value="beta-lactamase/transpeptidase-like"/>
    <property type="match status" value="1"/>
</dbReference>
<dbReference type="OrthoDB" id="5372081at2"/>
<gene>
    <name evidence="4" type="primary">dacB</name>
    <name evidence="4" type="ORF">C5F46_01230</name>
</gene>
<comment type="similarity">
    <text evidence="1">Belongs to the peptidase S13 family.</text>
</comment>
<keyword evidence="4" id="KW-0645">Protease</keyword>
<dbReference type="Pfam" id="PF02113">
    <property type="entry name" value="Peptidase_S13"/>
    <property type="match status" value="1"/>
</dbReference>
<sequence>MQLSRRVLLGGLLAGLAETGLAQAPAVSPRPAPRPAVTSGAAAAPASARVAAVAVEDLIAAARLGGDVTFAVADARTGLILETRGADRAMPPASTAKAVTALYALEHLGPTFRFVTRLIATGPVAGGIVQGDLVLAGGGDPTLSTDDLAQMAAALAARGVRGVTGRFLVWAGALPFQRDIAEGQPVHVGYNPAVSGLNLNFNRVHFEWRRGQGGYALSMDARSERVVPKVYSARVALADRSVPLFTYAESGGREEWTVARTALGKGGSRWLPVRRPDLYAGDVFQTLARAQGVPLPNPTPVDRLPGGTAVVSHDSADLREVLRDMLRYSTNVTAEAVGMATTQARGGGGGIAASGRAMTEWLRVRAGAGGARFVDHSGLGVETRISAAEMVAAFVRLGPALNLRPILRDIPLRDTKGREIKGHPIRVEAKTGTLNFVSTLAGYMTTPDGTDLVFTIFTGDVARRAAVGPSEAPEGADAWVKRSKRLQQQLIERWAAVYGR</sequence>
<dbReference type="AlphaFoldDB" id="A0A2T4JMG1"/>
<dbReference type="InterPro" id="IPR006311">
    <property type="entry name" value="TAT_signal"/>
</dbReference>
<evidence type="ECO:0000313" key="4">
    <source>
        <dbReference type="EMBL" id="PTE19084.1"/>
    </source>
</evidence>
<organism evidence="4 5">
    <name type="scientific">Phaeovulum veldkampii DSM 11550</name>
    <dbReference type="NCBI Taxonomy" id="1185920"/>
    <lineage>
        <taxon>Bacteria</taxon>
        <taxon>Pseudomonadati</taxon>
        <taxon>Pseudomonadota</taxon>
        <taxon>Alphaproteobacteria</taxon>
        <taxon>Rhodobacterales</taxon>
        <taxon>Paracoccaceae</taxon>
        <taxon>Phaeovulum</taxon>
    </lineage>
</organism>
<keyword evidence="4" id="KW-0121">Carboxypeptidase</keyword>
<protein>
    <submittedName>
        <fullName evidence="4">D-alanyl-D-alanine carboxypeptidase/D-alanyl-D-alanine-endopeptidase</fullName>
    </submittedName>
</protein>
<keyword evidence="3" id="KW-0732">Signal</keyword>
<evidence type="ECO:0000256" key="1">
    <source>
        <dbReference type="ARBA" id="ARBA00006096"/>
    </source>
</evidence>
<dbReference type="NCBIfam" id="TIGR00666">
    <property type="entry name" value="PBP4"/>
    <property type="match status" value="1"/>
</dbReference>
<dbReference type="RefSeq" id="WP_107323546.1">
    <property type="nucleotide sequence ID" value="NZ_NHSP01000023.1"/>
</dbReference>
<keyword evidence="2" id="KW-0378">Hydrolase</keyword>
<feature type="signal peptide" evidence="3">
    <location>
        <begin position="1"/>
        <end position="22"/>
    </location>
</feature>
<dbReference type="GO" id="GO:0006508">
    <property type="term" value="P:proteolysis"/>
    <property type="evidence" value="ECO:0007669"/>
    <property type="project" value="InterPro"/>
</dbReference>
<accession>A0A2T4JMG1</accession>